<comment type="caution">
    <text evidence="2">The sequence shown here is derived from an EMBL/GenBank/DDBJ whole genome shotgun (WGS) entry which is preliminary data.</text>
</comment>
<dbReference type="PROSITE" id="PS51725">
    <property type="entry name" value="ABM"/>
    <property type="match status" value="1"/>
</dbReference>
<evidence type="ECO:0000313" key="3">
    <source>
        <dbReference type="Proteomes" id="UP000524404"/>
    </source>
</evidence>
<dbReference type="GO" id="GO:0004497">
    <property type="term" value="F:monooxygenase activity"/>
    <property type="evidence" value="ECO:0007669"/>
    <property type="project" value="UniProtKB-KW"/>
</dbReference>
<keyword evidence="3" id="KW-1185">Reference proteome</keyword>
<dbReference type="Pfam" id="PF03992">
    <property type="entry name" value="ABM"/>
    <property type="match status" value="1"/>
</dbReference>
<keyword evidence="2" id="KW-0560">Oxidoreductase</keyword>
<dbReference type="InterPro" id="IPR007138">
    <property type="entry name" value="ABM_dom"/>
</dbReference>
<dbReference type="AlphaFoldDB" id="A0A841ENR3"/>
<dbReference type="Proteomes" id="UP000524404">
    <property type="component" value="Unassembled WGS sequence"/>
</dbReference>
<keyword evidence="2" id="KW-0503">Monooxygenase</keyword>
<organism evidence="2 3">
    <name type="scientific">Arcicella rosea</name>
    <dbReference type="NCBI Taxonomy" id="502909"/>
    <lineage>
        <taxon>Bacteria</taxon>
        <taxon>Pseudomonadati</taxon>
        <taxon>Bacteroidota</taxon>
        <taxon>Cytophagia</taxon>
        <taxon>Cytophagales</taxon>
        <taxon>Flectobacillaceae</taxon>
        <taxon>Arcicella</taxon>
    </lineage>
</organism>
<accession>A0A841ENR3</accession>
<feature type="domain" description="ABM" evidence="1">
    <location>
        <begin position="3"/>
        <end position="91"/>
    </location>
</feature>
<dbReference type="InterPro" id="IPR050744">
    <property type="entry name" value="AI-2_Isomerase_LsrG"/>
</dbReference>
<protein>
    <submittedName>
        <fullName evidence="2">Quinol monooxygenase YgiN</fullName>
    </submittedName>
</protein>
<evidence type="ECO:0000259" key="1">
    <source>
        <dbReference type="PROSITE" id="PS51725"/>
    </source>
</evidence>
<evidence type="ECO:0000313" key="2">
    <source>
        <dbReference type="EMBL" id="MBB6005717.1"/>
    </source>
</evidence>
<dbReference type="PANTHER" id="PTHR33336:SF3">
    <property type="entry name" value="ABM DOMAIN-CONTAINING PROTEIN"/>
    <property type="match status" value="1"/>
</dbReference>
<dbReference type="SUPFAM" id="SSF54909">
    <property type="entry name" value="Dimeric alpha+beta barrel"/>
    <property type="match status" value="1"/>
</dbReference>
<dbReference type="PANTHER" id="PTHR33336">
    <property type="entry name" value="QUINOL MONOOXYGENASE YGIN-RELATED"/>
    <property type="match status" value="1"/>
</dbReference>
<proteinExistence type="predicted"/>
<dbReference type="InterPro" id="IPR011008">
    <property type="entry name" value="Dimeric_a/b-barrel"/>
</dbReference>
<sequence length="96" mass="11041">MNIYLTAIVKSKPEHVETVKTILTNLVTESRKEAACIQYDLHQSINETNLFTFHEIWESMAGLENHNQQPYIGSFVAQFDELLEEPVTVYQAEKIA</sequence>
<dbReference type="Gene3D" id="3.30.70.100">
    <property type="match status" value="1"/>
</dbReference>
<dbReference type="EMBL" id="JACHKT010000059">
    <property type="protein sequence ID" value="MBB6005717.1"/>
    <property type="molecule type" value="Genomic_DNA"/>
</dbReference>
<dbReference type="RefSeq" id="WP_184137779.1">
    <property type="nucleotide sequence ID" value="NZ_JACHKT010000059.1"/>
</dbReference>
<gene>
    <name evidence="2" type="ORF">HNP25_004396</name>
</gene>
<name>A0A841ENR3_9BACT</name>
<reference evidence="2 3" key="1">
    <citation type="submission" date="2020-08" db="EMBL/GenBank/DDBJ databases">
        <title>Functional genomics of gut bacteria from endangered species of beetles.</title>
        <authorList>
            <person name="Carlos-Shanley C."/>
        </authorList>
    </citation>
    <scope>NUCLEOTIDE SEQUENCE [LARGE SCALE GENOMIC DNA]</scope>
    <source>
        <strain evidence="2 3">S00070</strain>
    </source>
</reference>